<dbReference type="AlphaFoldDB" id="A0A2M8L6Y6"/>
<dbReference type="EMBL" id="PFEM01000030">
    <property type="protein sequence ID" value="PJE70005.1"/>
    <property type="molecule type" value="Genomic_DNA"/>
</dbReference>
<evidence type="ECO:0000313" key="2">
    <source>
        <dbReference type="EMBL" id="PJE70005.1"/>
    </source>
</evidence>
<evidence type="ECO:0000256" key="1">
    <source>
        <dbReference type="SAM" id="Phobius"/>
    </source>
</evidence>
<keyword evidence="1" id="KW-0472">Membrane</keyword>
<sequence length="146" mass="17284">MRFFLDECVHFLSALLIGLTVWALFGQWRLVLVSLSFGFLIDADHLFDYFHHFGLKRLVLKDFFEGKTYINASHKAYVPLHGWEYLILFWVLASLLPFPGVKWAATAAYWFHLSWDNFSYSHHPLFYSLIFRAINHFEFGRLMASK</sequence>
<evidence type="ECO:0008006" key="4">
    <source>
        <dbReference type="Google" id="ProtNLM"/>
    </source>
</evidence>
<feature type="transmembrane region" description="Helical" evidence="1">
    <location>
        <begin position="87"/>
        <end position="111"/>
    </location>
</feature>
<comment type="caution">
    <text evidence="2">The sequence shown here is derived from an EMBL/GenBank/DDBJ whole genome shotgun (WGS) entry which is preliminary data.</text>
</comment>
<keyword evidence="1" id="KW-1133">Transmembrane helix</keyword>
<keyword evidence="1" id="KW-0812">Transmembrane</keyword>
<dbReference type="Proteomes" id="UP000231579">
    <property type="component" value="Unassembled WGS sequence"/>
</dbReference>
<name>A0A2M8L6Y6_9BACT</name>
<proteinExistence type="predicted"/>
<gene>
    <name evidence="2" type="ORF">COU97_01940</name>
</gene>
<organism evidence="2 3">
    <name type="scientific">Candidatus Shapirobacteria bacterium CG10_big_fil_rev_8_21_14_0_10_48_15</name>
    <dbReference type="NCBI Taxonomy" id="1974484"/>
    <lineage>
        <taxon>Bacteria</taxon>
        <taxon>Candidatus Shapironibacteriota</taxon>
    </lineage>
</organism>
<protein>
    <recommendedName>
        <fullName evidence="4">Metal-dependent hydrolase</fullName>
    </recommendedName>
</protein>
<evidence type="ECO:0000313" key="3">
    <source>
        <dbReference type="Proteomes" id="UP000231579"/>
    </source>
</evidence>
<reference evidence="3" key="1">
    <citation type="submission" date="2017-09" db="EMBL/GenBank/DDBJ databases">
        <title>Depth-based differentiation of microbial function through sediment-hosted aquifers and enrichment of novel symbionts in the deep terrestrial subsurface.</title>
        <authorList>
            <person name="Probst A.J."/>
            <person name="Ladd B."/>
            <person name="Jarett J.K."/>
            <person name="Geller-Mcgrath D.E."/>
            <person name="Sieber C.M.K."/>
            <person name="Emerson J.B."/>
            <person name="Anantharaman K."/>
            <person name="Thomas B.C."/>
            <person name="Malmstrom R."/>
            <person name="Stieglmeier M."/>
            <person name="Klingl A."/>
            <person name="Woyke T."/>
            <person name="Ryan C.M."/>
            <person name="Banfield J.F."/>
        </authorList>
    </citation>
    <scope>NUCLEOTIDE SEQUENCE [LARGE SCALE GENOMIC DNA]</scope>
</reference>
<accession>A0A2M8L6Y6</accession>